<comment type="caution">
    <text evidence="1">The sequence shown here is derived from an EMBL/GenBank/DDBJ whole genome shotgun (WGS) entry which is preliminary data.</text>
</comment>
<accession>A0A7W7LNX0</accession>
<gene>
    <name evidence="1" type="ORF">FHS39_002610</name>
</gene>
<sequence>MNDLPPDLPRLRTLETYLELQLQRVRDAIEGLEPTKEETKAEGWVLQHIPSPRDKPLSWLHTSTCILAKGGARLTRREARLALAEAGVRPCETCHPERVLTSD</sequence>
<name>A0A7W7LNX0_9ACTN</name>
<dbReference type="Proteomes" id="UP000556084">
    <property type="component" value="Unassembled WGS sequence"/>
</dbReference>
<protein>
    <submittedName>
        <fullName evidence="1">Uncharacterized protein</fullName>
    </submittedName>
</protein>
<reference evidence="1 2" key="1">
    <citation type="submission" date="2020-08" db="EMBL/GenBank/DDBJ databases">
        <title>Genomic Encyclopedia of Type Strains, Phase III (KMG-III): the genomes of soil and plant-associated and newly described type strains.</title>
        <authorList>
            <person name="Whitman W."/>
        </authorList>
    </citation>
    <scope>NUCLEOTIDE SEQUENCE [LARGE SCALE GENOMIC DNA]</scope>
    <source>
        <strain evidence="1 2">CECT 3266</strain>
    </source>
</reference>
<organism evidence="1 2">
    <name type="scientific">Streptomyces olivoverticillatus</name>
    <dbReference type="NCBI Taxonomy" id="66427"/>
    <lineage>
        <taxon>Bacteria</taxon>
        <taxon>Bacillati</taxon>
        <taxon>Actinomycetota</taxon>
        <taxon>Actinomycetes</taxon>
        <taxon>Kitasatosporales</taxon>
        <taxon>Streptomycetaceae</taxon>
        <taxon>Streptomyces</taxon>
    </lineage>
</organism>
<keyword evidence="2" id="KW-1185">Reference proteome</keyword>
<dbReference type="Pfam" id="PF19746">
    <property type="entry name" value="DUF6233"/>
    <property type="match status" value="1"/>
</dbReference>
<dbReference type="InterPro" id="IPR046200">
    <property type="entry name" value="DUF6233"/>
</dbReference>
<dbReference type="RefSeq" id="WP_184349454.1">
    <property type="nucleotide sequence ID" value="NZ_JACHJH010000003.1"/>
</dbReference>
<dbReference type="EMBL" id="JACHJH010000003">
    <property type="protein sequence ID" value="MBB4893579.1"/>
    <property type="molecule type" value="Genomic_DNA"/>
</dbReference>
<evidence type="ECO:0000313" key="1">
    <source>
        <dbReference type="EMBL" id="MBB4893579.1"/>
    </source>
</evidence>
<dbReference type="AlphaFoldDB" id="A0A7W7LNX0"/>
<evidence type="ECO:0000313" key="2">
    <source>
        <dbReference type="Proteomes" id="UP000556084"/>
    </source>
</evidence>
<proteinExistence type="predicted"/>